<comment type="caution">
    <text evidence="2">The sequence shown here is derived from an EMBL/GenBank/DDBJ whole genome shotgun (WGS) entry which is preliminary data.</text>
</comment>
<organism evidence="2 3">
    <name type="scientific">Mesorhizobium shonense</name>
    <dbReference type="NCBI Taxonomy" id="1209948"/>
    <lineage>
        <taxon>Bacteria</taxon>
        <taxon>Pseudomonadati</taxon>
        <taxon>Pseudomonadota</taxon>
        <taxon>Alphaproteobacteria</taxon>
        <taxon>Hyphomicrobiales</taxon>
        <taxon>Phyllobacteriaceae</taxon>
        <taxon>Mesorhizobium</taxon>
    </lineage>
</organism>
<dbReference type="Proteomes" id="UP001549036">
    <property type="component" value="Unassembled WGS sequence"/>
</dbReference>
<keyword evidence="3" id="KW-1185">Reference proteome</keyword>
<accession>A0ABV2HVB7</accession>
<evidence type="ECO:0000313" key="2">
    <source>
        <dbReference type="EMBL" id="MET3594479.1"/>
    </source>
</evidence>
<feature type="chain" id="PRO_5045611001" evidence="1">
    <location>
        <begin position="25"/>
        <end position="181"/>
    </location>
</feature>
<dbReference type="RefSeq" id="WP_292374133.1">
    <property type="nucleotide sequence ID" value="NZ_JBEPLM010000007.1"/>
</dbReference>
<sequence>MRIVTTILAGTLVVCAAGPGLAQAQAPASGKKKAAPTAPASPDWPANAAQSIYLARSTMTALQQAVETGNFTVLRDLGSPRFRAENTAGDLAIKFQALRLTGADLTAVAVITPQLSTPPFLDPQKQLHLVGLFPTQPLEIDFDLSFENVDNRWKISSIAVTTAPAPTRQNSDIGDKDKPAK</sequence>
<evidence type="ECO:0000313" key="3">
    <source>
        <dbReference type="Proteomes" id="UP001549036"/>
    </source>
</evidence>
<proteinExistence type="predicted"/>
<gene>
    <name evidence="2" type="ORF">ABID26_003887</name>
</gene>
<name>A0ABV2HVB7_9HYPH</name>
<evidence type="ECO:0000256" key="1">
    <source>
        <dbReference type="SAM" id="SignalP"/>
    </source>
</evidence>
<dbReference type="EMBL" id="JBEPLM010000007">
    <property type="protein sequence ID" value="MET3594479.1"/>
    <property type="molecule type" value="Genomic_DNA"/>
</dbReference>
<reference evidence="2 3" key="1">
    <citation type="submission" date="2024-06" db="EMBL/GenBank/DDBJ databases">
        <title>Genomic Encyclopedia of Type Strains, Phase IV (KMG-IV): sequencing the most valuable type-strain genomes for metagenomic binning, comparative biology and taxonomic classification.</title>
        <authorList>
            <person name="Goeker M."/>
        </authorList>
    </citation>
    <scope>NUCLEOTIDE SEQUENCE [LARGE SCALE GENOMIC DNA]</scope>
    <source>
        <strain evidence="2 3">DSM 29846</strain>
    </source>
</reference>
<keyword evidence="1" id="KW-0732">Signal</keyword>
<feature type="signal peptide" evidence="1">
    <location>
        <begin position="1"/>
        <end position="24"/>
    </location>
</feature>
<protein>
    <submittedName>
        <fullName evidence="2">Uncharacterized protein</fullName>
    </submittedName>
</protein>